<dbReference type="Gene3D" id="3.30.70.1430">
    <property type="entry name" value="Multidrug efflux transporter AcrB pore domain"/>
    <property type="match status" value="2"/>
</dbReference>
<dbReference type="Gene3D" id="3.30.2090.10">
    <property type="entry name" value="Multidrug efflux transporter AcrB TolC docking domain, DN and DC subdomains"/>
    <property type="match status" value="2"/>
</dbReference>
<dbReference type="Gene3D" id="3.30.70.1440">
    <property type="entry name" value="Multidrug efflux transporter AcrB pore domain"/>
    <property type="match status" value="1"/>
</dbReference>
<protein>
    <submittedName>
        <fullName evidence="2">HAE1 family hydrophobic/amphiphilic exporter-1/multidrug efflux pump</fullName>
    </submittedName>
</protein>
<dbReference type="GO" id="GO:0005886">
    <property type="term" value="C:plasma membrane"/>
    <property type="evidence" value="ECO:0007669"/>
    <property type="project" value="TreeGrafter"/>
</dbReference>
<dbReference type="PRINTS" id="PR00702">
    <property type="entry name" value="ACRIFLAVINRP"/>
</dbReference>
<evidence type="ECO:0000313" key="3">
    <source>
        <dbReference type="Proteomes" id="UP000257004"/>
    </source>
</evidence>
<organism evidence="2 3">
    <name type="scientific">Flavobacterium cutihirudinis</name>
    <dbReference type="NCBI Taxonomy" id="1265740"/>
    <lineage>
        <taxon>Bacteria</taxon>
        <taxon>Pseudomonadati</taxon>
        <taxon>Bacteroidota</taxon>
        <taxon>Flavobacteriia</taxon>
        <taxon>Flavobacteriales</taxon>
        <taxon>Flavobacteriaceae</taxon>
        <taxon>Flavobacterium</taxon>
    </lineage>
</organism>
<accession>A0A3D9G1G1</accession>
<dbReference type="FunFam" id="3.30.70.1430:FF:000001">
    <property type="entry name" value="Efflux pump membrane transporter"/>
    <property type="match status" value="1"/>
</dbReference>
<dbReference type="InterPro" id="IPR027463">
    <property type="entry name" value="AcrB_DN_DC_subdom"/>
</dbReference>
<keyword evidence="1" id="KW-0472">Membrane</keyword>
<keyword evidence="3" id="KW-1185">Reference proteome</keyword>
<feature type="transmembrane region" description="Helical" evidence="1">
    <location>
        <begin position="856"/>
        <end position="874"/>
    </location>
</feature>
<feature type="transmembrane region" description="Helical" evidence="1">
    <location>
        <begin position="907"/>
        <end position="932"/>
    </location>
</feature>
<dbReference type="SUPFAM" id="SSF82714">
    <property type="entry name" value="Multidrug efflux transporter AcrB TolC docking domain, DN and DC subdomains"/>
    <property type="match status" value="2"/>
</dbReference>
<dbReference type="Gene3D" id="3.30.70.1320">
    <property type="entry name" value="Multidrug efflux transporter AcrB pore domain like"/>
    <property type="match status" value="1"/>
</dbReference>
<dbReference type="EMBL" id="QRDQ01000007">
    <property type="protein sequence ID" value="RED27045.1"/>
    <property type="molecule type" value="Genomic_DNA"/>
</dbReference>
<feature type="transmembrane region" description="Helical" evidence="1">
    <location>
        <begin position="334"/>
        <end position="353"/>
    </location>
</feature>
<comment type="caution">
    <text evidence="2">The sequence shown here is derived from an EMBL/GenBank/DDBJ whole genome shotgun (WGS) entry which is preliminary data.</text>
</comment>
<feature type="transmembrane region" description="Helical" evidence="1">
    <location>
        <begin position="463"/>
        <end position="489"/>
    </location>
</feature>
<dbReference type="PANTHER" id="PTHR32063">
    <property type="match status" value="1"/>
</dbReference>
<feature type="transmembrane region" description="Helical" evidence="1">
    <location>
        <begin position="527"/>
        <end position="547"/>
    </location>
</feature>
<dbReference type="InterPro" id="IPR001036">
    <property type="entry name" value="Acrflvin-R"/>
</dbReference>
<dbReference type="Proteomes" id="UP000257004">
    <property type="component" value="Unassembled WGS sequence"/>
</dbReference>
<gene>
    <name evidence="2" type="ORF">BD847_0977</name>
</gene>
<sequence>MSLSTTSIRRPVLTIVLNLLIILFGFIGYTFLGVREFPSIDPAQVSIRTNYTGANSDIIESQITEPLEKAVNAIDGIRNITSSSNQGSSNITIEFNLDKDLEEAANDVRDKVSQAIRSLPQDIDAPPVVSKADADSDAIISMTVQSDTRNSLELSDYAENVISQRLETIPGVSGVQIWGQKRYAMRLWIDPVKLASYGVTVAEVRNALNSQNVELPSGKLTGNNTELTVKTIGNLSKPEEFNNIIIRTDGDKIVRFSDIGGAELGPENIETKLSQSGLPMIGLAIVPMPGANYLDISAEFYKKYEALKKDLPKDIKLNIALDNTIFVKKSVLEVAETLGISIILVIIIIYLFFRDWAIAFRPLIDIPVSLIATFFIMWLFGFSINVLTLLAIVLATGLVVDDGIVVTENIFKKVEEGMSPIEAAIKGSNEIFYAVISISVTLAAVFLPVIFLEGFVGRLFREFGVVIGAAVLISAFVSLTLTPMLNAYLMKGGEQKKSKFYIKTEPFFEKMNSSYAEALSKFMEKKWISFPILIACFGLIYLFFTILPKETAPLDDRSSVTMRMTTPEGSSYEYTDRFMQEISKLVDDSIPEKKVSLVITAPGFGASATNTGFIRLSLKEPDERKASQKDIADKLTKWTKRYPEAKTAVIQQPTIAVNRRGGLPIQYIIQAPNFEKLREKIPVFMEEVGKSDVFSTTDVNLKFNKPEINVSINREKAESLGISILDIAQTLQLSLSGQRFGYFIKNGKQYQVIGQFDQKDRSKPLDLTSMFVKNNKGELIQMDNVVNVEEQSNPPQLYHNNRYMSATVSAGLAPGKSMGDGIEEMNRIKAKVLDESFTTDLAGESRDFVESSSNTSFAFGLALLLIFLILAAQFESFIDPFIIILTVPMAVAGALFSLWLFNQTWNIFSQIGTVMLIGLVTKNGILIVEFANQLREQGKPKLEAILEASEARLRPILMTSLAIALGALPIAMSLGAASTSRIGMGVVIVGGTIFSLALTLFVIPAIYLMWSKQRKHYPEFDHIDEYEKESIK</sequence>
<evidence type="ECO:0000313" key="2">
    <source>
        <dbReference type="EMBL" id="RED27045.1"/>
    </source>
</evidence>
<feature type="transmembrane region" description="Helical" evidence="1">
    <location>
        <begin position="12"/>
        <end position="32"/>
    </location>
</feature>
<feature type="transmembrane region" description="Helical" evidence="1">
    <location>
        <begin position="431"/>
        <end position="451"/>
    </location>
</feature>
<dbReference type="AlphaFoldDB" id="A0A3D9G1G1"/>
<dbReference type="RefSeq" id="WP_115887098.1">
    <property type="nucleotide sequence ID" value="NZ_QRDQ01000007.1"/>
</dbReference>
<keyword evidence="1" id="KW-0812">Transmembrane</keyword>
<dbReference type="Gene3D" id="1.20.1640.10">
    <property type="entry name" value="Multidrug efflux transporter AcrB transmembrane domain"/>
    <property type="match status" value="2"/>
</dbReference>
<proteinExistence type="predicted"/>
<dbReference type="OrthoDB" id="9758940at2"/>
<feature type="transmembrane region" description="Helical" evidence="1">
    <location>
        <begin position="982"/>
        <end position="1010"/>
    </location>
</feature>
<keyword evidence="1" id="KW-1133">Transmembrane helix</keyword>
<feature type="transmembrane region" description="Helical" evidence="1">
    <location>
        <begin position="881"/>
        <end position="901"/>
    </location>
</feature>
<dbReference type="PANTHER" id="PTHR32063:SF28">
    <property type="entry name" value="BLR2861 PROTEIN"/>
    <property type="match status" value="1"/>
</dbReference>
<feature type="transmembrane region" description="Helical" evidence="1">
    <location>
        <begin position="953"/>
        <end position="976"/>
    </location>
</feature>
<dbReference type="SUPFAM" id="SSF82866">
    <property type="entry name" value="Multidrug efflux transporter AcrB transmembrane domain"/>
    <property type="match status" value="2"/>
</dbReference>
<name>A0A3D9G1G1_9FLAO</name>
<dbReference type="Pfam" id="PF00873">
    <property type="entry name" value="ACR_tran"/>
    <property type="match status" value="1"/>
</dbReference>
<dbReference type="SUPFAM" id="SSF82693">
    <property type="entry name" value="Multidrug efflux transporter AcrB pore domain, PN1, PN2, PC1 and PC2 subdomains"/>
    <property type="match status" value="3"/>
</dbReference>
<dbReference type="GO" id="GO:0042910">
    <property type="term" value="F:xenobiotic transmembrane transporter activity"/>
    <property type="evidence" value="ECO:0007669"/>
    <property type="project" value="TreeGrafter"/>
</dbReference>
<reference evidence="2 3" key="1">
    <citation type="submission" date="2018-07" db="EMBL/GenBank/DDBJ databases">
        <title>Genomic Encyclopedia of Archaeal and Bacterial Type Strains, Phase II (KMG-II): from individual species to whole genera.</title>
        <authorList>
            <person name="Goeker M."/>
        </authorList>
    </citation>
    <scope>NUCLEOTIDE SEQUENCE [LARGE SCALE GENOMIC DNA]</scope>
    <source>
        <strain evidence="2 3">DSM 25795</strain>
    </source>
</reference>
<evidence type="ECO:0000256" key="1">
    <source>
        <dbReference type="SAM" id="Phobius"/>
    </source>
</evidence>